<proteinExistence type="predicted"/>
<sequence>MAGHDVNEGGGEVVDRSEDRGSSMAVEETNLTAAEPIGVEGAVAAGGGDGIQGREQEGGDQENPHAAEGEPRARVGTGVVEPSSEPVDSGMVVEERLPALGGNSGGDSSSGAVGDDSGPGQTPPRDSAKGKGAVIEEEHVEEVQIEREQTTEATTAEIREADIAFIPPVTVATSSRHVPITYDDIAEHTPDEILVKLLEDHPEIGEYVLKAKEDRARAIEAAEAAARAERETERERAGPEGLAADVEAEEREAEEA</sequence>
<comment type="caution">
    <text evidence="1">The sequence shown here is derived from an EMBL/GenBank/DDBJ whole genome shotgun (WGS) entry which is preliminary data.</text>
</comment>
<evidence type="ECO:0000313" key="2">
    <source>
        <dbReference type="Proteomes" id="UP001062846"/>
    </source>
</evidence>
<name>A0ACC0NSF1_RHOML</name>
<keyword evidence="2" id="KW-1185">Reference proteome</keyword>
<dbReference type="EMBL" id="CM046392">
    <property type="protein sequence ID" value="KAI8555692.1"/>
    <property type="molecule type" value="Genomic_DNA"/>
</dbReference>
<dbReference type="Proteomes" id="UP001062846">
    <property type="component" value="Chromosome 5"/>
</dbReference>
<reference evidence="1" key="1">
    <citation type="submission" date="2022-02" db="EMBL/GenBank/DDBJ databases">
        <title>Plant Genome Project.</title>
        <authorList>
            <person name="Zhang R.-G."/>
        </authorList>
    </citation>
    <scope>NUCLEOTIDE SEQUENCE</scope>
    <source>
        <strain evidence="1">AT1</strain>
    </source>
</reference>
<evidence type="ECO:0000313" key="1">
    <source>
        <dbReference type="EMBL" id="KAI8555692.1"/>
    </source>
</evidence>
<gene>
    <name evidence="1" type="ORF">RHMOL_Rhmol05G0193800</name>
</gene>
<organism evidence="1 2">
    <name type="scientific">Rhododendron molle</name>
    <name type="common">Chinese azalea</name>
    <name type="synonym">Azalea mollis</name>
    <dbReference type="NCBI Taxonomy" id="49168"/>
    <lineage>
        <taxon>Eukaryota</taxon>
        <taxon>Viridiplantae</taxon>
        <taxon>Streptophyta</taxon>
        <taxon>Embryophyta</taxon>
        <taxon>Tracheophyta</taxon>
        <taxon>Spermatophyta</taxon>
        <taxon>Magnoliopsida</taxon>
        <taxon>eudicotyledons</taxon>
        <taxon>Gunneridae</taxon>
        <taxon>Pentapetalae</taxon>
        <taxon>asterids</taxon>
        <taxon>Ericales</taxon>
        <taxon>Ericaceae</taxon>
        <taxon>Ericoideae</taxon>
        <taxon>Rhodoreae</taxon>
        <taxon>Rhododendron</taxon>
    </lineage>
</organism>
<accession>A0ACC0NSF1</accession>
<protein>
    <submittedName>
        <fullName evidence="1">Uncharacterized protein</fullName>
    </submittedName>
</protein>